<sequence>MATQTEESRLLSLPQEIRQQIYEHVITYSVNFIYKSTAQFKESRLGWDIHDTVYTKKKLKRLRRKHGPCGVTFKIAPSPKFVDDTYDTVNLLLVNKRFSSDIKSAAHHIRLKISAAISKSLTGANSHSQFWTDSGLTPQLLEIIRSSRHIFAGYGHNTFSTALLLPPEVAQNIESIFLTEFVLGHYYTQNWGPCDRLYIRRRLSFSMERFMLYFPNCKTLAVACGTEGRITRIQTRDYYITKYVTMAFNNRRGLQGELALPNLRAFETVYKRRENRDQQASISAQWSKKTWDGEMSISKARRVSDLELEGRGRYWSDYEHILDEFRDELAEGIVWRVLKEQFVLGNELEHSYDPDFEDPFVDLDATEIFVEREEPAIIEPKEPIMWEERCWRGVCTCGNECKPLAKTISTRVRRRGACNII</sequence>
<reference evidence="1 2" key="1">
    <citation type="submission" date="2019-10" db="EMBL/GenBank/DDBJ databases">
        <authorList>
            <person name="Palmer J.M."/>
        </authorList>
    </citation>
    <scope>NUCLEOTIDE SEQUENCE [LARGE SCALE GENOMIC DNA]</scope>
    <source>
        <strain evidence="1 2">TWF718</strain>
    </source>
</reference>
<dbReference type="EMBL" id="JAVHNR010000012">
    <property type="protein sequence ID" value="KAK6330055.1"/>
    <property type="molecule type" value="Genomic_DNA"/>
</dbReference>
<proteinExistence type="predicted"/>
<keyword evidence="2" id="KW-1185">Reference proteome</keyword>
<evidence type="ECO:0000313" key="2">
    <source>
        <dbReference type="Proteomes" id="UP001313282"/>
    </source>
</evidence>
<evidence type="ECO:0000313" key="1">
    <source>
        <dbReference type="EMBL" id="KAK6330055.1"/>
    </source>
</evidence>
<protein>
    <submittedName>
        <fullName evidence="1">Uncharacterized protein</fullName>
    </submittedName>
</protein>
<dbReference type="AlphaFoldDB" id="A0AAN8MPB7"/>
<accession>A0AAN8MPB7</accession>
<gene>
    <name evidence="1" type="ORF">TWF718_003483</name>
</gene>
<organism evidence="1 2">
    <name type="scientific">Orbilia javanica</name>
    <dbReference type="NCBI Taxonomy" id="47235"/>
    <lineage>
        <taxon>Eukaryota</taxon>
        <taxon>Fungi</taxon>
        <taxon>Dikarya</taxon>
        <taxon>Ascomycota</taxon>
        <taxon>Pezizomycotina</taxon>
        <taxon>Orbiliomycetes</taxon>
        <taxon>Orbiliales</taxon>
        <taxon>Orbiliaceae</taxon>
        <taxon>Orbilia</taxon>
    </lineage>
</organism>
<name>A0AAN8MPB7_9PEZI</name>
<comment type="caution">
    <text evidence="1">The sequence shown here is derived from an EMBL/GenBank/DDBJ whole genome shotgun (WGS) entry which is preliminary data.</text>
</comment>
<dbReference type="Proteomes" id="UP001313282">
    <property type="component" value="Unassembled WGS sequence"/>
</dbReference>